<dbReference type="EMBL" id="JAGIKV010000008">
    <property type="protein sequence ID" value="MBP2246059.1"/>
    <property type="molecule type" value="Genomic_DNA"/>
</dbReference>
<comment type="caution">
    <text evidence="1">The sequence shown here is derived from an EMBL/GenBank/DDBJ whole genome shotgun (WGS) entry which is preliminary data.</text>
</comment>
<evidence type="ECO:0000313" key="1">
    <source>
        <dbReference type="EMBL" id="MBP2246059.1"/>
    </source>
</evidence>
<keyword evidence="2" id="KW-1185">Reference proteome</keyword>
<proteinExistence type="predicted"/>
<evidence type="ECO:0000313" key="2">
    <source>
        <dbReference type="Proteomes" id="UP000810207"/>
    </source>
</evidence>
<sequence>MDKKDVDPSNLVAYSLSKLSTYEWVRYNMYAEEDIYNRVPGFHFRFHNAGDLYNELTDCIEAFQGELQWKLYLGLETRNQNYSLEPLEAYQARLTDEYKKNHNLKEILGEKYNEICEKGISDIPSLSDHVENWFNLENRKPILPDRD</sequence>
<organism evidence="1 2">
    <name type="scientific">Paenibacillus xylanexedens</name>
    <dbReference type="NCBI Taxonomy" id="528191"/>
    <lineage>
        <taxon>Bacteria</taxon>
        <taxon>Bacillati</taxon>
        <taxon>Bacillota</taxon>
        <taxon>Bacilli</taxon>
        <taxon>Bacillales</taxon>
        <taxon>Paenibacillaceae</taxon>
        <taxon>Paenibacillus</taxon>
    </lineage>
</organism>
<gene>
    <name evidence="1" type="ORF">J2Z28_002688</name>
</gene>
<dbReference type="Proteomes" id="UP000810207">
    <property type="component" value="Unassembled WGS sequence"/>
</dbReference>
<reference evidence="1 2" key="1">
    <citation type="submission" date="2021-03" db="EMBL/GenBank/DDBJ databases">
        <title>Genomic Encyclopedia of Type Strains, Phase IV (KMG-IV): sequencing the most valuable type-strain genomes for metagenomic binning, comparative biology and taxonomic classification.</title>
        <authorList>
            <person name="Goeker M."/>
        </authorList>
    </citation>
    <scope>NUCLEOTIDE SEQUENCE [LARGE SCALE GENOMIC DNA]</scope>
    <source>
        <strain evidence="1 2">DSM 21292</strain>
    </source>
</reference>
<accession>A0ABS4RUQ2</accession>
<protein>
    <submittedName>
        <fullName evidence="1">Uncharacterized protein</fullName>
    </submittedName>
</protein>
<name>A0ABS4RUQ2_PAEXY</name>